<dbReference type="InterPro" id="IPR055414">
    <property type="entry name" value="LRR_R13L4/SHOC2-like"/>
</dbReference>
<evidence type="ECO:0000256" key="3">
    <source>
        <dbReference type="ARBA" id="ARBA00022475"/>
    </source>
</evidence>
<feature type="chain" id="PRO_5013854750" evidence="13">
    <location>
        <begin position="23"/>
        <end position="531"/>
    </location>
</feature>
<keyword evidence="5 12" id="KW-0812">Transmembrane</keyword>
<dbReference type="SUPFAM" id="SSF52058">
    <property type="entry name" value="L domain-like"/>
    <property type="match status" value="2"/>
</dbReference>
<dbReference type="Gene3D" id="3.80.10.10">
    <property type="entry name" value="Ribonuclease Inhibitor"/>
    <property type="match status" value="2"/>
</dbReference>
<keyword evidence="10" id="KW-0675">Receptor</keyword>
<dbReference type="InterPro" id="IPR013210">
    <property type="entry name" value="LRR_N_plant-typ"/>
</dbReference>
<keyword evidence="17" id="KW-1185">Reference proteome</keyword>
<dbReference type="EMBL" id="MLFT02000012">
    <property type="protein sequence ID" value="PHT32915.1"/>
    <property type="molecule type" value="Genomic_DNA"/>
</dbReference>
<dbReference type="Proteomes" id="UP000224567">
    <property type="component" value="Unassembled WGS sequence"/>
</dbReference>
<keyword evidence="8 12" id="KW-1133">Transmembrane helix</keyword>
<protein>
    <submittedName>
        <fullName evidence="16">Uncharacterized protein</fullName>
    </submittedName>
</protein>
<evidence type="ECO:0000259" key="15">
    <source>
        <dbReference type="Pfam" id="PF23598"/>
    </source>
</evidence>
<dbReference type="FunFam" id="3.80.10.10:FF:000400">
    <property type="entry name" value="Nuclear pore complex protein NUP107"/>
    <property type="match status" value="1"/>
</dbReference>
<dbReference type="PANTHER" id="PTHR27004:SF428">
    <property type="entry name" value="OS01G0160600 PROTEIN"/>
    <property type="match status" value="1"/>
</dbReference>
<dbReference type="InterPro" id="IPR032675">
    <property type="entry name" value="LRR_dom_sf"/>
</dbReference>
<evidence type="ECO:0000256" key="2">
    <source>
        <dbReference type="ARBA" id="ARBA00009592"/>
    </source>
</evidence>
<dbReference type="OrthoDB" id="442066at2759"/>
<dbReference type="PROSITE" id="PS51450">
    <property type="entry name" value="LRR"/>
    <property type="match status" value="2"/>
</dbReference>
<keyword evidence="4" id="KW-0433">Leucine-rich repeat</keyword>
<dbReference type="Pfam" id="PF13855">
    <property type="entry name" value="LRR_8"/>
    <property type="match status" value="1"/>
</dbReference>
<comment type="subcellular location">
    <subcellularLocation>
        <location evidence="1">Cell membrane</location>
        <topology evidence="1">Single-pass type I membrane protein</topology>
    </subcellularLocation>
</comment>
<dbReference type="Pfam" id="PF23598">
    <property type="entry name" value="LRR_14"/>
    <property type="match status" value="1"/>
</dbReference>
<evidence type="ECO:0000313" key="17">
    <source>
        <dbReference type="Proteomes" id="UP000224567"/>
    </source>
</evidence>
<dbReference type="InterPro" id="IPR001611">
    <property type="entry name" value="Leu-rich_rpt"/>
</dbReference>
<evidence type="ECO:0000256" key="4">
    <source>
        <dbReference type="ARBA" id="ARBA00022614"/>
    </source>
</evidence>
<evidence type="ECO:0000256" key="5">
    <source>
        <dbReference type="ARBA" id="ARBA00022692"/>
    </source>
</evidence>
<dbReference type="InterPro" id="IPR003591">
    <property type="entry name" value="Leu-rich_rpt_typical-subtyp"/>
</dbReference>
<evidence type="ECO:0000256" key="13">
    <source>
        <dbReference type="SAM" id="SignalP"/>
    </source>
</evidence>
<keyword evidence="11" id="KW-0325">Glycoprotein</keyword>
<dbReference type="STRING" id="33114.A0A2G2VIV5"/>
<dbReference type="GO" id="GO:0050832">
    <property type="term" value="P:defense response to fungus"/>
    <property type="evidence" value="ECO:0007669"/>
    <property type="project" value="UniProtKB-ARBA"/>
</dbReference>
<keyword evidence="3" id="KW-1003">Cell membrane</keyword>
<keyword evidence="6 13" id="KW-0732">Signal</keyword>
<keyword evidence="9 12" id="KW-0472">Membrane</keyword>
<sequence length="531" mass="59533">MMMVSKIFSLLQFFTLFTITFASTEEATPLLKWKSTFKNQNNSLLASWQPSSDACSDWYGVTCINGKVNTLNITNASVFATLYDFPFSSLPFLEYHNLSMNNLSGTIPPEIGNLTNLVCLDLNTNQISEIPSTVCSLENLLILDLSRNNLKGAIPQCLGNMLRLEVLDMQHNNLSGTFKSTFSIGNCYLTSFNFYGNKLEGRIPRSLANCQRLEVVDLGDNLLNDTFPMWLGTLPELQVLSLRSNKLHGPIRTSRFIKNLFPKLQIIDLASNAFTGELPVNLFQNLGAMKRVNQTLNESSNTGDGYYHDSVTLVTKGQEHEVVSILSLYTAVDFSSNRFEGHIPGIRGDLIALRVLNLSHNKLEGHIPPSLGNLPSVESFDLSSNHLEGKIPEQLTSLTFLQFLNLSHNQLHGCIPTGHQFATFESNSYTGNDGLRGFPVLEGCGRSGLPETNNPTHVLDQDSNSTFLSEFDWKVVLTGYACGLSIGFSIAYFMLSSRNLNWLSRIAEELQNKIIMRRRKKQRRRQRHNRR</sequence>
<organism evidence="16 17">
    <name type="scientific">Capsicum baccatum</name>
    <name type="common">Peruvian pepper</name>
    <dbReference type="NCBI Taxonomy" id="33114"/>
    <lineage>
        <taxon>Eukaryota</taxon>
        <taxon>Viridiplantae</taxon>
        <taxon>Streptophyta</taxon>
        <taxon>Embryophyta</taxon>
        <taxon>Tracheophyta</taxon>
        <taxon>Spermatophyta</taxon>
        <taxon>Magnoliopsida</taxon>
        <taxon>eudicotyledons</taxon>
        <taxon>Gunneridae</taxon>
        <taxon>Pentapetalae</taxon>
        <taxon>asterids</taxon>
        <taxon>lamiids</taxon>
        <taxon>Solanales</taxon>
        <taxon>Solanaceae</taxon>
        <taxon>Solanoideae</taxon>
        <taxon>Capsiceae</taxon>
        <taxon>Capsicum</taxon>
    </lineage>
</organism>
<dbReference type="Pfam" id="PF08263">
    <property type="entry name" value="LRRNT_2"/>
    <property type="match status" value="1"/>
</dbReference>
<dbReference type="AlphaFoldDB" id="A0A2G2VIV5"/>
<evidence type="ECO:0000256" key="11">
    <source>
        <dbReference type="ARBA" id="ARBA00023180"/>
    </source>
</evidence>
<name>A0A2G2VIV5_CAPBA</name>
<dbReference type="PANTHER" id="PTHR27004">
    <property type="entry name" value="RECEPTOR-LIKE PROTEIN 12 ISOFORM X1"/>
    <property type="match status" value="1"/>
</dbReference>
<dbReference type="Pfam" id="PF00560">
    <property type="entry name" value="LRR_1"/>
    <property type="match status" value="1"/>
</dbReference>
<evidence type="ECO:0000256" key="1">
    <source>
        <dbReference type="ARBA" id="ARBA00004251"/>
    </source>
</evidence>
<feature type="domain" description="Leucine-rich repeat-containing N-terminal plant-type" evidence="14">
    <location>
        <begin position="26"/>
        <end position="63"/>
    </location>
</feature>
<dbReference type="PRINTS" id="PR00019">
    <property type="entry name" value="LEURICHRPT"/>
</dbReference>
<evidence type="ECO:0000313" key="16">
    <source>
        <dbReference type="EMBL" id="PHT32915.1"/>
    </source>
</evidence>
<evidence type="ECO:0000256" key="6">
    <source>
        <dbReference type="ARBA" id="ARBA00022729"/>
    </source>
</evidence>
<reference evidence="16 17" key="1">
    <citation type="journal article" date="2017" name="Genome Biol.">
        <title>New reference genome sequences of hot pepper reveal the massive evolution of plant disease-resistance genes by retroduplication.</title>
        <authorList>
            <person name="Kim S."/>
            <person name="Park J."/>
            <person name="Yeom S.I."/>
            <person name="Kim Y.M."/>
            <person name="Seo E."/>
            <person name="Kim K.T."/>
            <person name="Kim M.S."/>
            <person name="Lee J.M."/>
            <person name="Cheong K."/>
            <person name="Shin H.S."/>
            <person name="Kim S.B."/>
            <person name="Han K."/>
            <person name="Lee J."/>
            <person name="Park M."/>
            <person name="Lee H.A."/>
            <person name="Lee H.Y."/>
            <person name="Lee Y."/>
            <person name="Oh S."/>
            <person name="Lee J.H."/>
            <person name="Choi E."/>
            <person name="Choi E."/>
            <person name="Lee S.E."/>
            <person name="Jeon J."/>
            <person name="Kim H."/>
            <person name="Choi G."/>
            <person name="Song H."/>
            <person name="Lee J."/>
            <person name="Lee S.C."/>
            <person name="Kwon J.K."/>
            <person name="Lee H.Y."/>
            <person name="Koo N."/>
            <person name="Hong Y."/>
            <person name="Kim R.W."/>
            <person name="Kang W.H."/>
            <person name="Huh J.H."/>
            <person name="Kang B.C."/>
            <person name="Yang T.J."/>
            <person name="Lee Y.H."/>
            <person name="Bennetzen J.L."/>
            <person name="Choi D."/>
        </authorList>
    </citation>
    <scope>NUCLEOTIDE SEQUENCE [LARGE SCALE GENOMIC DNA]</scope>
    <source>
        <strain evidence="17">cv. PBC81</strain>
    </source>
</reference>
<accession>A0A2G2VIV5</accession>
<comment type="similarity">
    <text evidence="2">Belongs to the RLP family.</text>
</comment>
<dbReference type="SMART" id="SM00369">
    <property type="entry name" value="LRR_TYP"/>
    <property type="match status" value="6"/>
</dbReference>
<evidence type="ECO:0000256" key="9">
    <source>
        <dbReference type="ARBA" id="ARBA00023136"/>
    </source>
</evidence>
<evidence type="ECO:0000256" key="7">
    <source>
        <dbReference type="ARBA" id="ARBA00022737"/>
    </source>
</evidence>
<evidence type="ECO:0000259" key="14">
    <source>
        <dbReference type="Pfam" id="PF08263"/>
    </source>
</evidence>
<evidence type="ECO:0000256" key="10">
    <source>
        <dbReference type="ARBA" id="ARBA00023170"/>
    </source>
</evidence>
<gene>
    <name evidence="16" type="ORF">CQW23_29252</name>
</gene>
<evidence type="ECO:0000256" key="8">
    <source>
        <dbReference type="ARBA" id="ARBA00022989"/>
    </source>
</evidence>
<proteinExistence type="inferred from homology"/>
<feature type="transmembrane region" description="Helical" evidence="12">
    <location>
        <begin position="473"/>
        <end position="495"/>
    </location>
</feature>
<comment type="caution">
    <text evidence="16">The sequence shown here is derived from an EMBL/GenBank/DDBJ whole genome shotgun (WGS) entry which is preliminary data.</text>
</comment>
<evidence type="ECO:0000256" key="12">
    <source>
        <dbReference type="SAM" id="Phobius"/>
    </source>
</evidence>
<keyword evidence="7" id="KW-0677">Repeat</keyword>
<dbReference type="GO" id="GO:0005886">
    <property type="term" value="C:plasma membrane"/>
    <property type="evidence" value="ECO:0007669"/>
    <property type="project" value="UniProtKB-SubCell"/>
</dbReference>
<feature type="domain" description="Disease resistance R13L4/SHOC-2-like LRR" evidence="15">
    <location>
        <begin position="93"/>
        <end position="171"/>
    </location>
</feature>
<dbReference type="FunFam" id="3.80.10.10:FF:000213">
    <property type="entry name" value="Tyrosine-sulfated glycopeptide receptor 1"/>
    <property type="match status" value="1"/>
</dbReference>
<reference evidence="17" key="2">
    <citation type="journal article" date="2017" name="J. Anim. Genet.">
        <title>Multiple reference genome sequences of hot pepper reveal the massive evolution of plant disease resistance genes by retroduplication.</title>
        <authorList>
            <person name="Kim S."/>
            <person name="Park J."/>
            <person name="Yeom S.-I."/>
            <person name="Kim Y.-M."/>
            <person name="Seo E."/>
            <person name="Kim K.-T."/>
            <person name="Kim M.-S."/>
            <person name="Lee J.M."/>
            <person name="Cheong K."/>
            <person name="Shin H.-S."/>
            <person name="Kim S.-B."/>
            <person name="Han K."/>
            <person name="Lee J."/>
            <person name="Park M."/>
            <person name="Lee H.-A."/>
            <person name="Lee H.-Y."/>
            <person name="Lee Y."/>
            <person name="Oh S."/>
            <person name="Lee J.H."/>
            <person name="Choi E."/>
            <person name="Choi E."/>
            <person name="Lee S.E."/>
            <person name="Jeon J."/>
            <person name="Kim H."/>
            <person name="Choi G."/>
            <person name="Song H."/>
            <person name="Lee J."/>
            <person name="Lee S.-C."/>
            <person name="Kwon J.-K."/>
            <person name="Lee H.-Y."/>
            <person name="Koo N."/>
            <person name="Hong Y."/>
            <person name="Kim R.W."/>
            <person name="Kang W.-H."/>
            <person name="Huh J.H."/>
            <person name="Kang B.-C."/>
            <person name="Yang T.-J."/>
            <person name="Lee Y.-H."/>
            <person name="Bennetzen J.L."/>
            <person name="Choi D."/>
        </authorList>
    </citation>
    <scope>NUCLEOTIDE SEQUENCE [LARGE SCALE GENOMIC DNA]</scope>
    <source>
        <strain evidence="17">cv. PBC81</strain>
    </source>
</reference>
<feature type="signal peptide" evidence="13">
    <location>
        <begin position="1"/>
        <end position="22"/>
    </location>
</feature>